<comment type="caution">
    <text evidence="2">The sequence shown here is derived from an EMBL/GenBank/DDBJ whole genome shotgun (WGS) entry which is preliminary data.</text>
</comment>
<feature type="non-terminal residue" evidence="2">
    <location>
        <position position="1"/>
    </location>
</feature>
<dbReference type="OrthoDB" id="10376705at2759"/>
<protein>
    <submittedName>
        <fullName evidence="2">Uncharacterized protein</fullName>
    </submittedName>
</protein>
<evidence type="ECO:0000313" key="3">
    <source>
        <dbReference type="Proteomes" id="UP000728185"/>
    </source>
</evidence>
<dbReference type="Proteomes" id="UP000728185">
    <property type="component" value="Unassembled WGS sequence"/>
</dbReference>
<feature type="region of interest" description="Disordered" evidence="1">
    <location>
        <begin position="235"/>
        <end position="267"/>
    </location>
</feature>
<dbReference type="EMBL" id="LUCM01000557">
    <property type="protein sequence ID" value="KAA0200398.1"/>
    <property type="molecule type" value="Genomic_DNA"/>
</dbReference>
<dbReference type="AlphaFoldDB" id="A0A8E0SAC9"/>
<feature type="compositionally biased region" description="Polar residues" evidence="1">
    <location>
        <begin position="235"/>
        <end position="245"/>
    </location>
</feature>
<gene>
    <name evidence="2" type="ORF">FBUS_07297</name>
</gene>
<evidence type="ECO:0000256" key="1">
    <source>
        <dbReference type="SAM" id="MobiDB-lite"/>
    </source>
</evidence>
<accession>A0A8E0SAC9</accession>
<name>A0A8E0SAC9_9TREM</name>
<organism evidence="2 3">
    <name type="scientific">Fasciolopsis buskii</name>
    <dbReference type="NCBI Taxonomy" id="27845"/>
    <lineage>
        <taxon>Eukaryota</taxon>
        <taxon>Metazoa</taxon>
        <taxon>Spiralia</taxon>
        <taxon>Lophotrochozoa</taxon>
        <taxon>Platyhelminthes</taxon>
        <taxon>Trematoda</taxon>
        <taxon>Digenea</taxon>
        <taxon>Plagiorchiida</taxon>
        <taxon>Echinostomata</taxon>
        <taxon>Echinostomatoidea</taxon>
        <taxon>Fasciolidae</taxon>
        <taxon>Fasciolopsis</taxon>
    </lineage>
</organism>
<evidence type="ECO:0000313" key="2">
    <source>
        <dbReference type="EMBL" id="KAA0200398.1"/>
    </source>
</evidence>
<keyword evidence="3" id="KW-1185">Reference proteome</keyword>
<proteinExistence type="predicted"/>
<sequence length="654" mass="74910">QIAELHDRKNLSFYRVLGQLYDRQISVLKNSVVDPSSAPTTDINDEGDLLHHTIAKYESRIAALNESSITSVKAKVALLQKQINDNNDQLERQNERQNQTSFPSQWTNLHGKQMLQMREQFGLGVNDFSNPHTMEQLARRMRRQRDQMLMYRHRNLAPKEQLELSRNDRIRQVPLILEQRKLKEKLTGQLVRLQICVNSLRDREVQKQQQGLIKRADECIFDALVRFQNDANRLSSPQMSNLATNEQKRAAQINKEEQDDSDEKTPETVHLERQFAQLLSMRSTEQAISLLDSHLEDTELMLRIYGQIKHMTTGRYQKDVLLAFVSWLIANVQFPVSLDDTCGKLDVIDFPSSVVVDLADALIDSGRFSALSIWIRMNKASFSGAVGNHLIRKSVKEVSAKSHLLDIASFVFEKSADLLIQHFRRVNRSKKNLAVVREDPKYDWRQLEHSQLEAIRATVLLSKPFSALEMIAKWGILSDQSTNNPKTTFAIDKKRLIDMLLRNGSRTAAHVIAVLLEQNRLDWHEFGTILRNALRVNSGNQSRKNTYHGCPWVTNFLADILISRMRNVELKDQPDQMSAIARAIGQHSLAFWHALLGTPTDVDLPVTCELCSNRRWNTRGRGLQASRQACLMQLVWIGIQEALSTDAQPEKTSC</sequence>
<reference evidence="2" key="1">
    <citation type="submission" date="2019-05" db="EMBL/GenBank/DDBJ databases">
        <title>Annotation for the trematode Fasciolopsis buski.</title>
        <authorList>
            <person name="Choi Y.-J."/>
        </authorList>
    </citation>
    <scope>NUCLEOTIDE SEQUENCE</scope>
    <source>
        <strain evidence="2">HT</strain>
        <tissue evidence="2">Whole worm</tissue>
    </source>
</reference>